<dbReference type="InterPro" id="IPR052214">
    <property type="entry name" value="DAG_Lipase-Related"/>
</dbReference>
<accession>L1II29</accession>
<dbReference type="eggNOG" id="KOG2088">
    <property type="taxonomic scope" value="Eukaryota"/>
</dbReference>
<dbReference type="EMBL" id="JH993087">
    <property type="protein sequence ID" value="EKX35599.1"/>
    <property type="molecule type" value="Genomic_DNA"/>
</dbReference>
<evidence type="ECO:0000256" key="12">
    <source>
        <dbReference type="ARBA" id="ARBA00023136"/>
    </source>
</evidence>
<keyword evidence="11" id="KW-0443">Lipid metabolism</keyword>
<evidence type="ECO:0000256" key="10">
    <source>
        <dbReference type="ARBA" id="ARBA00022989"/>
    </source>
</evidence>
<dbReference type="Proteomes" id="UP000011087">
    <property type="component" value="Unassembled WGS sequence"/>
</dbReference>
<dbReference type="RefSeq" id="XP_005822579.1">
    <property type="nucleotide sequence ID" value="XM_005822522.1"/>
</dbReference>
<evidence type="ECO:0000256" key="3">
    <source>
        <dbReference type="ARBA" id="ARBA00022475"/>
    </source>
</evidence>
<keyword evidence="8" id="KW-0106">Calcium</keyword>
<dbReference type="SUPFAM" id="SSF53474">
    <property type="entry name" value="alpha/beta-Hydrolases"/>
    <property type="match status" value="1"/>
</dbReference>
<dbReference type="GO" id="GO:0046340">
    <property type="term" value="P:diacylglycerol catabolic process"/>
    <property type="evidence" value="ECO:0007669"/>
    <property type="project" value="TreeGrafter"/>
</dbReference>
<evidence type="ECO:0000259" key="15">
    <source>
        <dbReference type="Pfam" id="PF01764"/>
    </source>
</evidence>
<evidence type="ECO:0000313" key="18">
    <source>
        <dbReference type="Proteomes" id="UP000011087"/>
    </source>
</evidence>
<comment type="cofactor">
    <cofactor evidence="1">
        <name>Ca(2+)</name>
        <dbReference type="ChEBI" id="CHEBI:29108"/>
    </cofactor>
</comment>
<name>L1II29_GUITC</name>
<keyword evidence="4" id="KW-0597">Phosphoprotein</keyword>
<dbReference type="InterPro" id="IPR029058">
    <property type="entry name" value="AB_hydrolase_fold"/>
</dbReference>
<dbReference type="CDD" id="cd00519">
    <property type="entry name" value="Lipase_3"/>
    <property type="match status" value="1"/>
</dbReference>
<dbReference type="GO" id="GO:0016298">
    <property type="term" value="F:lipase activity"/>
    <property type="evidence" value="ECO:0007669"/>
    <property type="project" value="TreeGrafter"/>
</dbReference>
<dbReference type="GeneID" id="17292334"/>
<keyword evidence="6" id="KW-0479">Metal-binding</keyword>
<dbReference type="PANTHER" id="PTHR45792">
    <property type="entry name" value="DIACYLGLYCEROL LIPASE HOMOLOG-RELATED"/>
    <property type="match status" value="1"/>
</dbReference>
<dbReference type="KEGG" id="gtt:GUITHDRAFT_146338"/>
<evidence type="ECO:0000256" key="7">
    <source>
        <dbReference type="ARBA" id="ARBA00022801"/>
    </source>
</evidence>
<keyword evidence="3" id="KW-1003">Cell membrane</keyword>
<dbReference type="GO" id="GO:0046872">
    <property type="term" value="F:metal ion binding"/>
    <property type="evidence" value="ECO:0007669"/>
    <property type="project" value="UniProtKB-KW"/>
</dbReference>
<dbReference type="HOGENOM" id="CLU_567974_0_0_1"/>
<evidence type="ECO:0000256" key="13">
    <source>
        <dbReference type="ARBA" id="ARBA00024531"/>
    </source>
</evidence>
<sequence length="481" mass="53734">MADALCAAAREAAGGVKVAAEMERQLVSKLNHLMVLEPQQVMRNTVLNAGAVLFPDPTSVWRIFDENFTLDIDLDIFPDAASNESMSEVPSDDKSIYVCSNSTCEGNCSNQSQDNTILGGNPSELTESPEFFKDLEQWLSFAIAVYGWKMLSLIQPHEFHRHTKFRFDDLTSFCSYSNVHPSLILQHRGSAETFAPAYIVFRHPPSDSIVVAVRGSFEAGDILTDLVACSSPFQDRSNRCRGHVHMGIFRAAEEICSQIRQTILSSLIKGEGSRIVFTGHSLGLISLPQREQESLPSWLQSLSFAKEIELAKTVRHQIVTCIAGDDVVSRLSYRSIKTMKSAVLKPILELQSKGSSAPCSSSRWLNPVEAGQRDLGEDLSQNKTLSQEVEEMIMDSEAANMEAHPLLVPGMIFALRPAPDTAFSRDSECYFMQSLEPTDPYLVDIVLSERMFLDHFPSVIQHRLRWLKRDRSFSPCSRIYS</sequence>
<evidence type="ECO:0000313" key="16">
    <source>
        <dbReference type="EMBL" id="EKX35599.1"/>
    </source>
</evidence>
<dbReference type="PaxDb" id="55529-EKX35599"/>
<evidence type="ECO:0000256" key="6">
    <source>
        <dbReference type="ARBA" id="ARBA00022723"/>
    </source>
</evidence>
<evidence type="ECO:0000256" key="4">
    <source>
        <dbReference type="ARBA" id="ARBA00022553"/>
    </source>
</evidence>
<dbReference type="Pfam" id="PF01764">
    <property type="entry name" value="Lipase_3"/>
    <property type="match status" value="1"/>
</dbReference>
<dbReference type="Gene3D" id="3.40.50.1820">
    <property type="entry name" value="alpha/beta hydrolase"/>
    <property type="match status" value="1"/>
</dbReference>
<proteinExistence type="predicted"/>
<comment type="subcellular location">
    <subcellularLocation>
        <location evidence="2">Cell membrane</location>
        <topology evidence="2">Multi-pass membrane protein</topology>
    </subcellularLocation>
</comment>
<evidence type="ECO:0000256" key="2">
    <source>
        <dbReference type="ARBA" id="ARBA00004651"/>
    </source>
</evidence>
<dbReference type="AlphaFoldDB" id="L1II29"/>
<reference evidence="17" key="3">
    <citation type="submission" date="2016-03" db="UniProtKB">
        <authorList>
            <consortium name="EnsemblProtists"/>
        </authorList>
    </citation>
    <scope>IDENTIFICATION</scope>
</reference>
<keyword evidence="7" id="KW-0378">Hydrolase</keyword>
<reference evidence="18" key="2">
    <citation type="submission" date="2012-11" db="EMBL/GenBank/DDBJ databases">
        <authorList>
            <person name="Kuo A."/>
            <person name="Curtis B.A."/>
            <person name="Tanifuji G."/>
            <person name="Burki F."/>
            <person name="Gruber A."/>
            <person name="Irimia M."/>
            <person name="Maruyama S."/>
            <person name="Arias M.C."/>
            <person name="Ball S.G."/>
            <person name="Gile G.H."/>
            <person name="Hirakawa Y."/>
            <person name="Hopkins J.F."/>
            <person name="Rensing S.A."/>
            <person name="Schmutz J."/>
            <person name="Symeonidi A."/>
            <person name="Elias M."/>
            <person name="Eveleigh R.J."/>
            <person name="Herman E.K."/>
            <person name="Klute M.J."/>
            <person name="Nakayama T."/>
            <person name="Obornik M."/>
            <person name="Reyes-Prieto A."/>
            <person name="Armbrust E.V."/>
            <person name="Aves S.J."/>
            <person name="Beiko R.G."/>
            <person name="Coutinho P."/>
            <person name="Dacks J.B."/>
            <person name="Durnford D.G."/>
            <person name="Fast N.M."/>
            <person name="Green B.R."/>
            <person name="Grisdale C."/>
            <person name="Hempe F."/>
            <person name="Henrissat B."/>
            <person name="Hoppner M.P."/>
            <person name="Ishida K.-I."/>
            <person name="Kim E."/>
            <person name="Koreny L."/>
            <person name="Kroth P.G."/>
            <person name="Liu Y."/>
            <person name="Malik S.-B."/>
            <person name="Maier U.G."/>
            <person name="McRose D."/>
            <person name="Mock T."/>
            <person name="Neilson J.A."/>
            <person name="Onodera N.T."/>
            <person name="Poole A.M."/>
            <person name="Pritham E.J."/>
            <person name="Richards T.A."/>
            <person name="Rocap G."/>
            <person name="Roy S.W."/>
            <person name="Sarai C."/>
            <person name="Schaack S."/>
            <person name="Shirato S."/>
            <person name="Slamovits C.H."/>
            <person name="Spencer D.F."/>
            <person name="Suzuki S."/>
            <person name="Worden A.Z."/>
            <person name="Zauner S."/>
            <person name="Barry K."/>
            <person name="Bell C."/>
            <person name="Bharti A.K."/>
            <person name="Crow J.A."/>
            <person name="Grimwood J."/>
            <person name="Kramer R."/>
            <person name="Lindquist E."/>
            <person name="Lucas S."/>
            <person name="Salamov A."/>
            <person name="McFadden G.I."/>
            <person name="Lane C.E."/>
            <person name="Keeling P.J."/>
            <person name="Gray M.W."/>
            <person name="Grigoriev I.V."/>
            <person name="Archibald J.M."/>
        </authorList>
    </citation>
    <scope>NUCLEOTIDE SEQUENCE</scope>
    <source>
        <strain evidence="18">CCMP2712</strain>
    </source>
</reference>
<keyword evidence="12" id="KW-0472">Membrane</keyword>
<dbReference type="EC" id="3.1.1.116" evidence="14"/>
<dbReference type="PANTHER" id="PTHR45792:SF8">
    <property type="entry name" value="DIACYLGLYCEROL LIPASE-ALPHA"/>
    <property type="match status" value="1"/>
</dbReference>
<keyword evidence="5" id="KW-0812">Transmembrane</keyword>
<dbReference type="GO" id="GO:0005886">
    <property type="term" value="C:plasma membrane"/>
    <property type="evidence" value="ECO:0007669"/>
    <property type="project" value="UniProtKB-SubCell"/>
</dbReference>
<dbReference type="OrthoDB" id="438440at2759"/>
<keyword evidence="18" id="KW-1185">Reference proteome</keyword>
<evidence type="ECO:0000256" key="14">
    <source>
        <dbReference type="ARBA" id="ARBA00026104"/>
    </source>
</evidence>
<evidence type="ECO:0000256" key="5">
    <source>
        <dbReference type="ARBA" id="ARBA00022692"/>
    </source>
</evidence>
<keyword evidence="9" id="KW-0442">Lipid degradation</keyword>
<evidence type="ECO:0000256" key="1">
    <source>
        <dbReference type="ARBA" id="ARBA00001913"/>
    </source>
</evidence>
<dbReference type="EnsemblProtists" id="EKX35599">
    <property type="protein sequence ID" value="EKX35599"/>
    <property type="gene ID" value="GUITHDRAFT_146338"/>
</dbReference>
<dbReference type="InterPro" id="IPR002921">
    <property type="entry name" value="Fungal_lipase-type"/>
</dbReference>
<evidence type="ECO:0000313" key="17">
    <source>
        <dbReference type="EnsemblProtists" id="EKX35599"/>
    </source>
</evidence>
<dbReference type="GO" id="GO:0019369">
    <property type="term" value="P:arachidonate metabolic process"/>
    <property type="evidence" value="ECO:0007669"/>
    <property type="project" value="TreeGrafter"/>
</dbReference>
<protein>
    <recommendedName>
        <fullName evidence="14">sn-1-specific diacylglycerol lipase</fullName>
        <ecNumber evidence="14">3.1.1.116</ecNumber>
    </recommendedName>
</protein>
<evidence type="ECO:0000256" key="9">
    <source>
        <dbReference type="ARBA" id="ARBA00022963"/>
    </source>
</evidence>
<keyword evidence="10" id="KW-1133">Transmembrane helix</keyword>
<reference evidence="16 18" key="1">
    <citation type="journal article" date="2012" name="Nature">
        <title>Algal genomes reveal evolutionary mosaicism and the fate of nucleomorphs.</title>
        <authorList>
            <consortium name="DOE Joint Genome Institute"/>
            <person name="Curtis B.A."/>
            <person name="Tanifuji G."/>
            <person name="Burki F."/>
            <person name="Gruber A."/>
            <person name="Irimia M."/>
            <person name="Maruyama S."/>
            <person name="Arias M.C."/>
            <person name="Ball S.G."/>
            <person name="Gile G.H."/>
            <person name="Hirakawa Y."/>
            <person name="Hopkins J.F."/>
            <person name="Kuo A."/>
            <person name="Rensing S.A."/>
            <person name="Schmutz J."/>
            <person name="Symeonidi A."/>
            <person name="Elias M."/>
            <person name="Eveleigh R.J."/>
            <person name="Herman E.K."/>
            <person name="Klute M.J."/>
            <person name="Nakayama T."/>
            <person name="Obornik M."/>
            <person name="Reyes-Prieto A."/>
            <person name="Armbrust E.V."/>
            <person name="Aves S.J."/>
            <person name="Beiko R.G."/>
            <person name="Coutinho P."/>
            <person name="Dacks J.B."/>
            <person name="Durnford D.G."/>
            <person name="Fast N.M."/>
            <person name="Green B.R."/>
            <person name="Grisdale C.J."/>
            <person name="Hempel F."/>
            <person name="Henrissat B."/>
            <person name="Hoppner M.P."/>
            <person name="Ishida K."/>
            <person name="Kim E."/>
            <person name="Koreny L."/>
            <person name="Kroth P.G."/>
            <person name="Liu Y."/>
            <person name="Malik S.B."/>
            <person name="Maier U.G."/>
            <person name="McRose D."/>
            <person name="Mock T."/>
            <person name="Neilson J.A."/>
            <person name="Onodera N.T."/>
            <person name="Poole A.M."/>
            <person name="Pritham E.J."/>
            <person name="Richards T.A."/>
            <person name="Rocap G."/>
            <person name="Roy S.W."/>
            <person name="Sarai C."/>
            <person name="Schaack S."/>
            <person name="Shirato S."/>
            <person name="Slamovits C.H."/>
            <person name="Spencer D.F."/>
            <person name="Suzuki S."/>
            <person name="Worden A.Z."/>
            <person name="Zauner S."/>
            <person name="Barry K."/>
            <person name="Bell C."/>
            <person name="Bharti A.K."/>
            <person name="Crow J.A."/>
            <person name="Grimwood J."/>
            <person name="Kramer R."/>
            <person name="Lindquist E."/>
            <person name="Lucas S."/>
            <person name="Salamov A."/>
            <person name="McFadden G.I."/>
            <person name="Lane C.E."/>
            <person name="Keeling P.J."/>
            <person name="Gray M.W."/>
            <person name="Grigoriev I.V."/>
            <person name="Archibald J.M."/>
        </authorList>
    </citation>
    <scope>NUCLEOTIDE SEQUENCE</scope>
    <source>
        <strain evidence="16 18">CCMP2712</strain>
    </source>
</reference>
<dbReference type="OMA" id="FTHAGVY"/>
<comment type="catalytic activity">
    <reaction evidence="13">
        <text>a 1,2-diacyl-sn-glycerol + H2O = a 2-acylglycerol + a fatty acid + H(+)</text>
        <dbReference type="Rhea" id="RHEA:33275"/>
        <dbReference type="ChEBI" id="CHEBI:15377"/>
        <dbReference type="ChEBI" id="CHEBI:15378"/>
        <dbReference type="ChEBI" id="CHEBI:17389"/>
        <dbReference type="ChEBI" id="CHEBI:17815"/>
        <dbReference type="ChEBI" id="CHEBI:28868"/>
        <dbReference type="EC" id="3.1.1.116"/>
    </reaction>
    <physiologicalReaction direction="left-to-right" evidence="13">
        <dbReference type="Rhea" id="RHEA:33276"/>
    </physiologicalReaction>
</comment>
<feature type="domain" description="Fungal lipase-type" evidence="15">
    <location>
        <begin position="210"/>
        <end position="283"/>
    </location>
</feature>
<evidence type="ECO:0000256" key="11">
    <source>
        <dbReference type="ARBA" id="ARBA00023098"/>
    </source>
</evidence>
<organism evidence="16">
    <name type="scientific">Guillardia theta (strain CCMP2712)</name>
    <name type="common">Cryptophyte</name>
    <dbReference type="NCBI Taxonomy" id="905079"/>
    <lineage>
        <taxon>Eukaryota</taxon>
        <taxon>Cryptophyceae</taxon>
        <taxon>Pyrenomonadales</taxon>
        <taxon>Geminigeraceae</taxon>
        <taxon>Guillardia</taxon>
    </lineage>
</organism>
<evidence type="ECO:0000256" key="8">
    <source>
        <dbReference type="ARBA" id="ARBA00022837"/>
    </source>
</evidence>
<gene>
    <name evidence="16" type="ORF">GUITHDRAFT_146338</name>
</gene>